<evidence type="ECO:0000256" key="6">
    <source>
        <dbReference type="ARBA" id="ARBA00022900"/>
    </source>
</evidence>
<feature type="chain" id="PRO_5044926867" description="Probable subtilase-type protease inhibitor" evidence="8">
    <location>
        <begin position="26"/>
        <end position="143"/>
    </location>
</feature>
<keyword evidence="8" id="KW-0732">Signal</keyword>
<keyword evidence="4 8" id="KW-0964">Secreted</keyword>
<feature type="site" description="Reactive bond" evidence="8">
    <location>
        <begin position="101"/>
        <end position="102"/>
    </location>
</feature>
<evidence type="ECO:0000256" key="1">
    <source>
        <dbReference type="ARBA" id="ARBA00004613"/>
    </source>
</evidence>
<dbReference type="GO" id="GO:0030414">
    <property type="term" value="F:peptidase inhibitor activity"/>
    <property type="evidence" value="ECO:0007669"/>
    <property type="project" value="UniProtKB-KW"/>
</dbReference>
<comment type="similarity">
    <text evidence="2 8 9">Belongs to the protease inhibitor I16 (SSI) family.</text>
</comment>
<evidence type="ECO:0000256" key="3">
    <source>
        <dbReference type="ARBA" id="ARBA00011738"/>
    </source>
</evidence>
<evidence type="ECO:0000256" key="7">
    <source>
        <dbReference type="ARBA" id="ARBA00023157"/>
    </source>
</evidence>
<feature type="disulfide bond" evidence="8">
    <location>
        <begin position="99"/>
        <end position="129"/>
    </location>
</feature>
<dbReference type="RefSeq" id="WP_030319210.1">
    <property type="nucleotide sequence ID" value="NZ_JBIBDZ010000015.1"/>
</dbReference>
<organism evidence="11 12">
    <name type="scientific">Streptomyces flavochromogenes</name>
    <dbReference type="NCBI Taxonomy" id="68199"/>
    <lineage>
        <taxon>Bacteria</taxon>
        <taxon>Bacillati</taxon>
        <taxon>Actinomycetota</taxon>
        <taxon>Actinomycetes</taxon>
        <taxon>Kitasatosporales</taxon>
        <taxon>Streptomycetaceae</taxon>
        <taxon>Streptomyces</taxon>
    </lineage>
</organism>
<evidence type="ECO:0000313" key="11">
    <source>
        <dbReference type="EMBL" id="MFF5923636.1"/>
    </source>
</evidence>
<evidence type="ECO:0000256" key="8">
    <source>
        <dbReference type="HAMAP-Rule" id="MF_00778"/>
    </source>
</evidence>
<reference evidence="11 12" key="1">
    <citation type="submission" date="2024-10" db="EMBL/GenBank/DDBJ databases">
        <title>The Natural Products Discovery Center: Release of the First 8490 Sequenced Strains for Exploring Actinobacteria Biosynthetic Diversity.</title>
        <authorList>
            <person name="Kalkreuter E."/>
            <person name="Kautsar S.A."/>
            <person name="Yang D."/>
            <person name="Bader C.D."/>
            <person name="Teijaro C.N."/>
            <person name="Fluegel L."/>
            <person name="Davis C.M."/>
            <person name="Simpson J.R."/>
            <person name="Lauterbach L."/>
            <person name="Steele A.D."/>
            <person name="Gui C."/>
            <person name="Meng S."/>
            <person name="Li G."/>
            <person name="Viehrig K."/>
            <person name="Ye F."/>
            <person name="Su P."/>
            <person name="Kiefer A.F."/>
            <person name="Nichols A."/>
            <person name="Cepeda A.J."/>
            <person name="Yan W."/>
            <person name="Fan B."/>
            <person name="Jiang Y."/>
            <person name="Adhikari A."/>
            <person name="Zheng C.-J."/>
            <person name="Schuster L."/>
            <person name="Cowan T.M."/>
            <person name="Smanski M.J."/>
            <person name="Chevrette M.G."/>
            <person name="De Carvalho L.P.S."/>
            <person name="Shen B."/>
        </authorList>
    </citation>
    <scope>NUCLEOTIDE SEQUENCE [LARGE SCALE GENOMIC DNA]</scope>
    <source>
        <strain evidence="11 12">NPDC012605</strain>
    </source>
</reference>
<proteinExistence type="inferred from homology"/>
<feature type="disulfide bond" evidence="8">
    <location>
        <begin position="59"/>
        <end position="74"/>
    </location>
</feature>
<sequence precursor="true">MLRRFAAVSASALLCLAGTATVAEARTESLYTPSAVVLSISKGADASSVTVLRAVTLSCAPTASGTHPAPEAACAELKAVSQSGAFEGLLASPAPDRMCPQHFDPVTVTVDGVWEGSRTSWQYTFGNACAMGVTLNGGAAFAF</sequence>
<dbReference type="Gene3D" id="3.30.350.10">
    <property type="entry name" value="Subtilisin inhibitor-like"/>
    <property type="match status" value="1"/>
</dbReference>
<evidence type="ECO:0000256" key="9">
    <source>
        <dbReference type="RuleBase" id="RU003471"/>
    </source>
</evidence>
<comment type="subunit">
    <text evidence="3 8">Homodimer.</text>
</comment>
<keyword evidence="12" id="KW-1185">Reference proteome</keyword>
<accession>A0ABW6Y1J1</accession>
<gene>
    <name evidence="8" type="primary">sti</name>
    <name evidence="11" type="ORF">ACFY8C_35750</name>
</gene>
<dbReference type="HAMAP" id="MF_00778">
    <property type="entry name" value="SSI"/>
    <property type="match status" value="1"/>
</dbReference>
<dbReference type="SUPFAM" id="SSF55399">
    <property type="entry name" value="Subtilisin inhibitor"/>
    <property type="match status" value="1"/>
</dbReference>
<dbReference type="PRINTS" id="PR00294">
    <property type="entry name" value="SSBTLNINHBTR"/>
</dbReference>
<keyword evidence="5 8" id="KW-0646">Protease inhibitor</keyword>
<keyword evidence="6 8" id="KW-0722">Serine protease inhibitor</keyword>
<evidence type="ECO:0000259" key="10">
    <source>
        <dbReference type="Pfam" id="PF00720"/>
    </source>
</evidence>
<name>A0ABW6Y1J1_9ACTN</name>
<dbReference type="InterPro" id="IPR036819">
    <property type="entry name" value="Subtilisin_inhibitor-like_sf"/>
</dbReference>
<feature type="signal peptide" evidence="8">
    <location>
        <begin position="1"/>
        <end position="25"/>
    </location>
</feature>
<dbReference type="PROSITE" id="PS00999">
    <property type="entry name" value="SSI"/>
    <property type="match status" value="1"/>
</dbReference>
<dbReference type="Proteomes" id="UP001602370">
    <property type="component" value="Unassembled WGS sequence"/>
</dbReference>
<evidence type="ECO:0000256" key="2">
    <source>
        <dbReference type="ARBA" id="ARBA00010472"/>
    </source>
</evidence>
<evidence type="ECO:0000256" key="5">
    <source>
        <dbReference type="ARBA" id="ARBA00022690"/>
    </source>
</evidence>
<evidence type="ECO:0000313" key="12">
    <source>
        <dbReference type="Proteomes" id="UP001602370"/>
    </source>
</evidence>
<dbReference type="InterPro" id="IPR020054">
    <property type="entry name" value="Prot_inh_SSI_I16_CS"/>
</dbReference>
<comment type="caution">
    <text evidence="11">The sequence shown here is derived from an EMBL/GenBank/DDBJ whole genome shotgun (WGS) entry which is preliminary data.</text>
</comment>
<dbReference type="Pfam" id="PF00720">
    <property type="entry name" value="SSI"/>
    <property type="match status" value="1"/>
</dbReference>
<evidence type="ECO:0000256" key="4">
    <source>
        <dbReference type="ARBA" id="ARBA00022525"/>
    </source>
</evidence>
<comment type="function">
    <text evidence="8">Strong inhibitor of bacterial serine proteases such as subtilisin.</text>
</comment>
<keyword evidence="7 8" id="KW-1015">Disulfide bond</keyword>
<comment type="subcellular location">
    <subcellularLocation>
        <location evidence="1 8">Secreted</location>
    </subcellularLocation>
</comment>
<feature type="domain" description="Subtilisin inhibitor" evidence="10">
    <location>
        <begin position="33"/>
        <end position="127"/>
    </location>
</feature>
<protein>
    <recommendedName>
        <fullName evidence="8">Probable subtilase-type protease inhibitor</fullName>
    </recommendedName>
</protein>
<dbReference type="InterPro" id="IPR000691">
    <property type="entry name" value="Prot_inh_I16_SSI"/>
</dbReference>
<dbReference type="InterPro" id="IPR023549">
    <property type="entry name" value="Subtilisin_inhibitor"/>
</dbReference>
<dbReference type="EMBL" id="JBIBDZ010000015">
    <property type="protein sequence ID" value="MFF5923636.1"/>
    <property type="molecule type" value="Genomic_DNA"/>
</dbReference>